<dbReference type="KEGG" id="minf:MESINF_2381"/>
<organism evidence="1 2">
    <name type="scientific">Mesotoga infera</name>
    <dbReference type="NCBI Taxonomy" id="1236046"/>
    <lineage>
        <taxon>Bacteria</taxon>
        <taxon>Thermotogati</taxon>
        <taxon>Thermotogota</taxon>
        <taxon>Thermotogae</taxon>
        <taxon>Kosmotogales</taxon>
        <taxon>Kosmotogaceae</taxon>
        <taxon>Mesotoga</taxon>
    </lineage>
</organism>
<protein>
    <submittedName>
        <fullName evidence="1">Uncharacterized protein</fullName>
    </submittedName>
</protein>
<accession>A0A7Z7LH71</accession>
<reference evidence="1 2" key="1">
    <citation type="submission" date="2017-01" db="EMBL/GenBank/DDBJ databases">
        <authorList>
            <person name="Erauso G."/>
        </authorList>
    </citation>
    <scope>NUCLEOTIDE SEQUENCE [LARGE SCALE GENOMIC DNA]</scope>
    <source>
        <strain evidence="1">MESINF1</strain>
    </source>
</reference>
<gene>
    <name evidence="1" type="ORF">MESINF_2381</name>
</gene>
<dbReference type="EMBL" id="LS974202">
    <property type="protein sequence ID" value="SSC13821.1"/>
    <property type="molecule type" value="Genomic_DNA"/>
</dbReference>
<evidence type="ECO:0000313" key="2">
    <source>
        <dbReference type="Proteomes" id="UP000250796"/>
    </source>
</evidence>
<dbReference type="Proteomes" id="UP000250796">
    <property type="component" value="Chromosome MESINF"/>
</dbReference>
<evidence type="ECO:0000313" key="1">
    <source>
        <dbReference type="EMBL" id="SSC13821.1"/>
    </source>
</evidence>
<name>A0A7Z7LH71_9BACT</name>
<proteinExistence type="predicted"/>
<keyword evidence="2" id="KW-1185">Reference proteome</keyword>
<sequence>MEGLYTHSLSSEREQVSTGQKRCSLIGRVIIDSVEVTIVADGEFFSPKFLNCAKGSGFHDFIYSFSYLFTYHTSKSLVRDNNLSWYLCARIIRTFLACNSIFLSLLNSIPCLFRRPPSSCSFFRQPSHC</sequence>
<dbReference type="AlphaFoldDB" id="A0A7Z7LH71"/>